<dbReference type="GO" id="GO:0061630">
    <property type="term" value="F:ubiquitin protein ligase activity"/>
    <property type="evidence" value="ECO:0007669"/>
    <property type="project" value="TreeGrafter"/>
</dbReference>
<dbReference type="PROSITE" id="PS00518">
    <property type="entry name" value="ZF_RING_1"/>
    <property type="match status" value="1"/>
</dbReference>
<evidence type="ECO:0000256" key="9">
    <source>
        <dbReference type="PROSITE-ProRule" id="PRU00175"/>
    </source>
</evidence>
<dbReference type="GeneID" id="116222153"/>
<dbReference type="Proteomes" id="UP000515152">
    <property type="component" value="Chromosome 10"/>
</dbReference>
<dbReference type="GO" id="GO:0006511">
    <property type="term" value="P:ubiquitin-dependent protein catabolic process"/>
    <property type="evidence" value="ECO:0007669"/>
    <property type="project" value="TreeGrafter"/>
</dbReference>
<sequence length="288" mass="32685">MDAGEKCPVCQDKLKDPIRLSECKHEFCRICLQESIRLRRHCPLCRVPVNGDPLTAVPSQTRRSRVRDGSRRSRHSMIPPFNGRSVFADIWNRNSQLIAFPNQSGSPNPNFALPPAPLILPAAPAPVLRSPRPLFWTSTTAQTSDPVGLRHSRPFRNSNIPWLTMYSHSDFSMLHVQNLLIEQAQAEQRGPMLNNSVRVFVCPYCQLGGMDELDLRDHCNAHHRYDPTPVVCPVCVSLPHGDENYYSQNFIAHLNVRHSYYSQDITAIHQSDDMNMQVAMLESLITSH</sequence>
<dbReference type="GO" id="GO:0008270">
    <property type="term" value="F:zinc ion binding"/>
    <property type="evidence" value="ECO:0007669"/>
    <property type="project" value="UniProtKB-KW"/>
</dbReference>
<comment type="subcellular location">
    <subcellularLocation>
        <location evidence="1">Cytoplasm</location>
    </subcellularLocation>
</comment>
<evidence type="ECO:0000313" key="14">
    <source>
        <dbReference type="RefSeq" id="XP_031431165.1"/>
    </source>
</evidence>
<dbReference type="RefSeq" id="XP_031431164.1">
    <property type="nucleotide sequence ID" value="XM_031575304.2"/>
</dbReference>
<dbReference type="GO" id="GO:0000209">
    <property type="term" value="P:protein polyubiquitination"/>
    <property type="evidence" value="ECO:0007669"/>
    <property type="project" value="TreeGrafter"/>
</dbReference>
<dbReference type="SUPFAM" id="SSF57850">
    <property type="entry name" value="RING/U-box"/>
    <property type="match status" value="1"/>
</dbReference>
<keyword evidence="3" id="KW-0479">Metal-binding</keyword>
<dbReference type="InterPro" id="IPR051438">
    <property type="entry name" value="RNF_E3_ubiq-protein_ligase"/>
</dbReference>
<dbReference type="GeneTree" id="ENSGT00950000182909"/>
<evidence type="ECO:0000256" key="4">
    <source>
        <dbReference type="ARBA" id="ARBA00022771"/>
    </source>
</evidence>
<dbReference type="PROSITE" id="PS50089">
    <property type="entry name" value="ZF_RING_2"/>
    <property type="match status" value="1"/>
</dbReference>
<name>A0A6P8FWT9_CLUHA</name>
<evidence type="ECO:0000256" key="5">
    <source>
        <dbReference type="ARBA" id="ARBA00022833"/>
    </source>
</evidence>
<accession>A0A6P8FWT9</accession>
<dbReference type="InterPro" id="IPR017907">
    <property type="entry name" value="Znf_RING_CS"/>
</dbReference>
<gene>
    <name evidence="13 14" type="primary">LOC116222153</name>
</gene>
<feature type="region of interest" description="Disordered" evidence="10">
    <location>
        <begin position="55"/>
        <end position="78"/>
    </location>
</feature>
<evidence type="ECO:0000256" key="3">
    <source>
        <dbReference type="ARBA" id="ARBA00022723"/>
    </source>
</evidence>
<organism evidence="12 13">
    <name type="scientific">Clupea harengus</name>
    <name type="common">Atlantic herring</name>
    <dbReference type="NCBI Taxonomy" id="7950"/>
    <lineage>
        <taxon>Eukaryota</taxon>
        <taxon>Metazoa</taxon>
        <taxon>Chordata</taxon>
        <taxon>Craniata</taxon>
        <taxon>Vertebrata</taxon>
        <taxon>Euteleostomi</taxon>
        <taxon>Actinopterygii</taxon>
        <taxon>Neopterygii</taxon>
        <taxon>Teleostei</taxon>
        <taxon>Clupei</taxon>
        <taxon>Clupeiformes</taxon>
        <taxon>Clupeoidei</taxon>
        <taxon>Clupeidae</taxon>
        <taxon>Clupea</taxon>
    </lineage>
</organism>
<dbReference type="InterPro" id="IPR001841">
    <property type="entry name" value="Znf_RING"/>
</dbReference>
<keyword evidence="5" id="KW-0862">Zinc</keyword>
<evidence type="ECO:0000313" key="12">
    <source>
        <dbReference type="Proteomes" id="UP000515152"/>
    </source>
</evidence>
<dbReference type="Pfam" id="PF13923">
    <property type="entry name" value="zf-C3HC4_2"/>
    <property type="match status" value="1"/>
</dbReference>
<protein>
    <recommendedName>
        <fullName evidence="6">E3 ubiquitin-protein ligase RNF166</fullName>
    </recommendedName>
    <alternativeName>
        <fullName evidence="8">RING finger protein 166</fullName>
    </alternativeName>
    <alternativeName>
        <fullName evidence="7">RING-type E3 ubiquitin transferase RNF166</fullName>
    </alternativeName>
</protein>
<dbReference type="SMART" id="SM00184">
    <property type="entry name" value="RING"/>
    <property type="match status" value="1"/>
</dbReference>
<dbReference type="KEGG" id="char:116222153"/>
<feature type="domain" description="RING-type" evidence="11">
    <location>
        <begin position="7"/>
        <end position="46"/>
    </location>
</feature>
<evidence type="ECO:0000256" key="6">
    <source>
        <dbReference type="ARBA" id="ARBA00039320"/>
    </source>
</evidence>
<evidence type="ECO:0000313" key="13">
    <source>
        <dbReference type="RefSeq" id="XP_031431164.1"/>
    </source>
</evidence>
<dbReference type="PANTHER" id="PTHR46016">
    <property type="entry name" value="ZINC FINGER, RING/FYVE/PHD-TYPE"/>
    <property type="match status" value="1"/>
</dbReference>
<dbReference type="Pfam" id="PF05605">
    <property type="entry name" value="zf-Di19"/>
    <property type="match status" value="1"/>
</dbReference>
<keyword evidence="4 9" id="KW-0863">Zinc-finger</keyword>
<dbReference type="InterPro" id="IPR013083">
    <property type="entry name" value="Znf_RING/FYVE/PHD"/>
</dbReference>
<dbReference type="RefSeq" id="XP_031431165.1">
    <property type="nucleotide sequence ID" value="XM_031575305.2"/>
</dbReference>
<dbReference type="Gene3D" id="3.30.40.10">
    <property type="entry name" value="Zinc/RING finger domain, C3HC4 (zinc finger)"/>
    <property type="match status" value="1"/>
</dbReference>
<dbReference type="GO" id="GO:0005737">
    <property type="term" value="C:cytoplasm"/>
    <property type="evidence" value="ECO:0007669"/>
    <property type="project" value="UniProtKB-SubCell"/>
</dbReference>
<evidence type="ECO:0000256" key="8">
    <source>
        <dbReference type="ARBA" id="ARBA00041621"/>
    </source>
</evidence>
<dbReference type="InterPro" id="IPR008598">
    <property type="entry name" value="Di19_Zn-bd"/>
</dbReference>
<reference evidence="13 14" key="1">
    <citation type="submission" date="2025-04" db="UniProtKB">
        <authorList>
            <consortium name="RefSeq"/>
        </authorList>
    </citation>
    <scope>IDENTIFICATION</scope>
</reference>
<dbReference type="AlphaFoldDB" id="A0A6P8FWT9"/>
<evidence type="ECO:0000259" key="11">
    <source>
        <dbReference type="PROSITE" id="PS50089"/>
    </source>
</evidence>
<evidence type="ECO:0000256" key="10">
    <source>
        <dbReference type="SAM" id="MobiDB-lite"/>
    </source>
</evidence>
<keyword evidence="12" id="KW-1185">Reference proteome</keyword>
<evidence type="ECO:0000256" key="2">
    <source>
        <dbReference type="ARBA" id="ARBA00022490"/>
    </source>
</evidence>
<keyword evidence="2" id="KW-0963">Cytoplasm</keyword>
<evidence type="ECO:0000256" key="7">
    <source>
        <dbReference type="ARBA" id="ARBA00041350"/>
    </source>
</evidence>
<dbReference type="PANTHER" id="PTHR46016:SF4">
    <property type="entry name" value="E3 UBIQUITIN-PROTEIN LIGASE RNF166"/>
    <property type="match status" value="1"/>
</dbReference>
<evidence type="ECO:0000256" key="1">
    <source>
        <dbReference type="ARBA" id="ARBA00004496"/>
    </source>
</evidence>
<proteinExistence type="predicted"/>
<dbReference type="OrthoDB" id="9049620at2759"/>